<dbReference type="EMBL" id="BJWL01000024">
    <property type="protein sequence ID" value="GFZ14740.1"/>
    <property type="molecule type" value="Genomic_DNA"/>
</dbReference>
<dbReference type="GO" id="GO:0000466">
    <property type="term" value="P:maturation of 5.8S rRNA from tricistronic rRNA transcript (SSU-rRNA, 5.8S rRNA, LSU-rRNA)"/>
    <property type="evidence" value="ECO:0007669"/>
    <property type="project" value="TreeGrafter"/>
</dbReference>
<dbReference type="OrthoDB" id="72892at2759"/>
<dbReference type="GO" id="GO:0005730">
    <property type="term" value="C:nucleolus"/>
    <property type="evidence" value="ECO:0007669"/>
    <property type="project" value="TreeGrafter"/>
</dbReference>
<dbReference type="GO" id="GO:0000463">
    <property type="term" value="P:maturation of LSU-rRNA from tricistronic rRNA transcript (SSU-rRNA, 5.8S rRNA, LSU-rRNA)"/>
    <property type="evidence" value="ECO:0007669"/>
    <property type="project" value="TreeGrafter"/>
</dbReference>
<gene>
    <name evidence="1" type="ORF">Acr_24g0009300</name>
</gene>
<keyword evidence="2" id="KW-1185">Reference proteome</keyword>
<reference evidence="1 2" key="1">
    <citation type="submission" date="2019-07" db="EMBL/GenBank/DDBJ databases">
        <title>De Novo Assembly of kiwifruit Actinidia rufa.</title>
        <authorList>
            <person name="Sugita-Konishi S."/>
            <person name="Sato K."/>
            <person name="Mori E."/>
            <person name="Abe Y."/>
            <person name="Kisaki G."/>
            <person name="Hamano K."/>
            <person name="Suezawa K."/>
            <person name="Otani M."/>
            <person name="Fukuda T."/>
            <person name="Manabe T."/>
            <person name="Gomi K."/>
            <person name="Tabuchi M."/>
            <person name="Akimitsu K."/>
            <person name="Kataoka I."/>
        </authorList>
    </citation>
    <scope>NUCLEOTIDE SEQUENCE [LARGE SCALE GENOMIC DNA]</scope>
    <source>
        <strain evidence="2">cv. Fuchu</strain>
    </source>
</reference>
<dbReference type="PANTHER" id="PTHR13500:SF0">
    <property type="entry name" value="NUCLEOLAR PRE-RIBOSOMAL-ASSOCIATED PROTEIN 1"/>
    <property type="match status" value="1"/>
</dbReference>
<accession>A0A7J0GV67</accession>
<evidence type="ECO:0000313" key="1">
    <source>
        <dbReference type="EMBL" id="GFZ14740.1"/>
    </source>
</evidence>
<proteinExistence type="predicted"/>
<protein>
    <submittedName>
        <fullName evidence="1">Uncharacterized protein</fullName>
    </submittedName>
</protein>
<comment type="caution">
    <text evidence="1">The sequence shown here is derived from an EMBL/GenBank/DDBJ whole genome shotgun (WGS) entry which is preliminary data.</text>
</comment>
<dbReference type="PANTHER" id="PTHR13500">
    <property type="entry name" value="NUCLEOLAR PRERIBOSOMAL-ASSOCIATED PROTEIN 1"/>
    <property type="match status" value="1"/>
</dbReference>
<dbReference type="InterPro" id="IPR039844">
    <property type="entry name" value="URB1"/>
</dbReference>
<organism evidence="1 2">
    <name type="scientific">Actinidia rufa</name>
    <dbReference type="NCBI Taxonomy" id="165716"/>
    <lineage>
        <taxon>Eukaryota</taxon>
        <taxon>Viridiplantae</taxon>
        <taxon>Streptophyta</taxon>
        <taxon>Embryophyta</taxon>
        <taxon>Tracheophyta</taxon>
        <taxon>Spermatophyta</taxon>
        <taxon>Magnoliopsida</taxon>
        <taxon>eudicotyledons</taxon>
        <taxon>Gunneridae</taxon>
        <taxon>Pentapetalae</taxon>
        <taxon>asterids</taxon>
        <taxon>Ericales</taxon>
        <taxon>Actinidiaceae</taxon>
        <taxon>Actinidia</taxon>
    </lineage>
</organism>
<name>A0A7J0GV67_9ERIC</name>
<sequence>MFSTGLERVVTLAQGKERNEEIIGDKDIEPFGSLSIAFCFFLKQIPFHVLFPATVRIDGPYLFVGSKLQDLLQAKLSEQATDNFVSSGLLVLFWFHQIQLLYRIKTSPELEQLSGTCSILIEKMLSQLKVEQPDSGIDQDPFSAQCILEVAEVILCHPVVMLSLECPLLITEEFTEGIFQGSLENFLLLARQGIPNMDHHVLNLLISISETLATFCNAQTSIVAVDSRHKRILKAVKALVKKLNQILRDRFDQCIKTEDFRPLAPTLYALHTLMRFISPVELLEVVLWMFSRIELSDSRLRVSSKCSAFSVGLLIAGCAFDMVSAYLQGPYTKGVLEIIFWGMEEKSFDVLLFEDIYFHVIEIAMRFELDVADLCLLKAVNVGNIRKGYYSVVSHTGRAMFLENMFKVEYTGFSPPSMEELHNILSSSLLGKAIVMLRYYFALNRDAVKMKKRLKLFVSVCPCSDAHDDILDCDVSDIATYSYDQSLNLVNRVVAKIHFCRMLLFPKDNQVQPLLKEDVNTKEIHSEVGSNKVDLSRIQFLNILVRTWQLTVKKFPSKFDGSGKTLGTNYFLFRFLESFILRNILELSREMDNCLIKQNSLPVIEQLARFSLLHRFGEPDTLKMLRGVLTSVSDGNLHILVLQLLLAHSQFAPIIRSVSITGGSQFGVIFRPMASILRLLVIPSTNQSALGGDNNLRKTSELYGKRELLLLLLSSYGATLSELDLEIYNLMLDIESADEPSCGSIGEMDYLWGSAVMKIIREQEQDPLSDNTNDVAAVREHRRIQFRENLPIDPKMCACTVLHFPYDRTVGEVQHGNSEGMIETHHDDVRTKQTYDPVFILRFSIHSLSMGYVEPIEFASLGLLAIAFVSISSPDDEMRKLGYEALGRFKTALEVLLSFIRIVDFGTR</sequence>
<dbReference type="AlphaFoldDB" id="A0A7J0GV67"/>
<dbReference type="Proteomes" id="UP000585474">
    <property type="component" value="Unassembled WGS sequence"/>
</dbReference>
<evidence type="ECO:0000313" key="2">
    <source>
        <dbReference type="Proteomes" id="UP000585474"/>
    </source>
</evidence>